<evidence type="ECO:0000256" key="2">
    <source>
        <dbReference type="ARBA" id="ARBA00007282"/>
    </source>
</evidence>
<feature type="region of interest" description="Disordered" evidence="7">
    <location>
        <begin position="116"/>
        <end position="145"/>
    </location>
</feature>
<evidence type="ECO:0000256" key="3">
    <source>
        <dbReference type="ARBA" id="ARBA00022679"/>
    </source>
</evidence>
<protein>
    <recommendedName>
        <fullName evidence="9">Wax synthase domain-containing protein</fullName>
    </recommendedName>
</protein>
<dbReference type="EMBL" id="DS027049">
    <property type="protein sequence ID" value="EAW12567.1"/>
    <property type="molecule type" value="Genomic_DNA"/>
</dbReference>
<feature type="transmembrane region" description="Helical" evidence="8">
    <location>
        <begin position="290"/>
        <end position="310"/>
    </location>
</feature>
<dbReference type="GeneID" id="4706467"/>
<dbReference type="OMA" id="WHQTFRF"/>
<dbReference type="InterPro" id="IPR044851">
    <property type="entry name" value="Wax_synthase"/>
</dbReference>
<feature type="domain" description="Wax synthase" evidence="9">
    <location>
        <begin position="342"/>
        <end position="432"/>
    </location>
</feature>
<feature type="transmembrane region" description="Helical" evidence="8">
    <location>
        <begin position="460"/>
        <end position="478"/>
    </location>
</feature>
<dbReference type="PANTHER" id="PTHR31595:SF67">
    <property type="entry name" value="WAX SYNTHASE DOMAIN-CONTAINING PROTEIN"/>
    <property type="match status" value="1"/>
</dbReference>
<dbReference type="AlphaFoldDB" id="A1C9Z9"/>
<keyword evidence="6 8" id="KW-0472">Membrane</keyword>
<evidence type="ECO:0000256" key="4">
    <source>
        <dbReference type="ARBA" id="ARBA00022692"/>
    </source>
</evidence>
<comment type="similarity">
    <text evidence="2">Belongs to the wax synthase family.</text>
</comment>
<evidence type="ECO:0000256" key="7">
    <source>
        <dbReference type="SAM" id="MobiDB-lite"/>
    </source>
</evidence>
<gene>
    <name evidence="10" type="ORF">ACLA_009900</name>
</gene>
<keyword evidence="11" id="KW-1185">Reference proteome</keyword>
<keyword evidence="4 8" id="KW-0812">Transmembrane</keyword>
<name>A1C9Z9_ASPCL</name>
<keyword evidence="5 8" id="KW-1133">Transmembrane helix</keyword>
<dbReference type="GO" id="GO:0008374">
    <property type="term" value="F:O-acyltransferase activity"/>
    <property type="evidence" value="ECO:0007669"/>
    <property type="project" value="InterPro"/>
</dbReference>
<dbReference type="PANTHER" id="PTHR31595">
    <property type="entry name" value="LONG-CHAIN-ALCOHOL O-FATTY-ACYLTRANSFERASE 3-RELATED"/>
    <property type="match status" value="1"/>
</dbReference>
<dbReference type="KEGG" id="act:ACLA_009900"/>
<evidence type="ECO:0000256" key="5">
    <source>
        <dbReference type="ARBA" id="ARBA00022989"/>
    </source>
</evidence>
<organism evidence="10 11">
    <name type="scientific">Aspergillus clavatus (strain ATCC 1007 / CBS 513.65 / DSM 816 / NCTC 3887 / NRRL 1 / QM 1276 / 107)</name>
    <dbReference type="NCBI Taxonomy" id="344612"/>
    <lineage>
        <taxon>Eukaryota</taxon>
        <taxon>Fungi</taxon>
        <taxon>Dikarya</taxon>
        <taxon>Ascomycota</taxon>
        <taxon>Pezizomycotina</taxon>
        <taxon>Eurotiomycetes</taxon>
        <taxon>Eurotiomycetidae</taxon>
        <taxon>Eurotiales</taxon>
        <taxon>Aspergillaceae</taxon>
        <taxon>Aspergillus</taxon>
        <taxon>Aspergillus subgen. Fumigati</taxon>
    </lineage>
</organism>
<evidence type="ECO:0000256" key="8">
    <source>
        <dbReference type="SAM" id="Phobius"/>
    </source>
</evidence>
<feature type="transmembrane region" description="Helical" evidence="8">
    <location>
        <begin position="31"/>
        <end position="50"/>
    </location>
</feature>
<dbReference type="Pfam" id="PF13813">
    <property type="entry name" value="MBOAT_2"/>
    <property type="match status" value="1"/>
</dbReference>
<evidence type="ECO:0000313" key="11">
    <source>
        <dbReference type="Proteomes" id="UP000006701"/>
    </source>
</evidence>
<dbReference type="VEuPathDB" id="FungiDB:ACLA_009900"/>
<feature type="transmembrane region" description="Helical" evidence="8">
    <location>
        <begin position="396"/>
        <end position="416"/>
    </location>
</feature>
<dbReference type="OrthoDB" id="2796277at2759"/>
<dbReference type="HOGENOM" id="CLU_021051_2_0_1"/>
<feature type="transmembrane region" description="Helical" evidence="8">
    <location>
        <begin position="363"/>
        <end position="384"/>
    </location>
</feature>
<reference evidence="10 11" key="1">
    <citation type="journal article" date="2008" name="PLoS Genet.">
        <title>Genomic islands in the pathogenic filamentous fungus Aspergillus fumigatus.</title>
        <authorList>
            <person name="Fedorova N.D."/>
            <person name="Khaldi N."/>
            <person name="Joardar V.S."/>
            <person name="Maiti R."/>
            <person name="Amedeo P."/>
            <person name="Anderson M.J."/>
            <person name="Crabtree J."/>
            <person name="Silva J.C."/>
            <person name="Badger J.H."/>
            <person name="Albarraq A."/>
            <person name="Angiuoli S."/>
            <person name="Bussey H."/>
            <person name="Bowyer P."/>
            <person name="Cotty P.J."/>
            <person name="Dyer P.S."/>
            <person name="Egan A."/>
            <person name="Galens K."/>
            <person name="Fraser-Liggett C.M."/>
            <person name="Haas B.J."/>
            <person name="Inman J.M."/>
            <person name="Kent R."/>
            <person name="Lemieux S."/>
            <person name="Malavazi I."/>
            <person name="Orvis J."/>
            <person name="Roemer T."/>
            <person name="Ronning C.M."/>
            <person name="Sundaram J.P."/>
            <person name="Sutton G."/>
            <person name="Turner G."/>
            <person name="Venter J.C."/>
            <person name="White O.R."/>
            <person name="Whitty B.R."/>
            <person name="Youngman P."/>
            <person name="Wolfe K.H."/>
            <person name="Goldman G.H."/>
            <person name="Wortman J.R."/>
            <person name="Jiang B."/>
            <person name="Denning D.W."/>
            <person name="Nierman W.C."/>
        </authorList>
    </citation>
    <scope>NUCLEOTIDE SEQUENCE [LARGE SCALE GENOMIC DNA]</scope>
    <source>
        <strain evidence="11">ATCC 1007 / CBS 513.65 / DSM 816 / NCTC 3887 / NRRL 1</strain>
    </source>
</reference>
<dbReference type="InterPro" id="IPR032805">
    <property type="entry name" value="Wax_synthase_dom"/>
</dbReference>
<accession>A1C9Z9</accession>
<dbReference type="RefSeq" id="XP_001273993.1">
    <property type="nucleotide sequence ID" value="XM_001273992.1"/>
</dbReference>
<dbReference type="GO" id="GO:0016020">
    <property type="term" value="C:membrane"/>
    <property type="evidence" value="ECO:0007669"/>
    <property type="project" value="UniProtKB-SubCell"/>
</dbReference>
<feature type="transmembrane region" description="Helical" evidence="8">
    <location>
        <begin position="57"/>
        <end position="74"/>
    </location>
</feature>
<comment type="subcellular location">
    <subcellularLocation>
        <location evidence="1">Membrane</location>
        <topology evidence="1">Multi-pass membrane protein</topology>
    </subcellularLocation>
</comment>
<proteinExistence type="inferred from homology"/>
<keyword evidence="3" id="KW-0808">Transferase</keyword>
<evidence type="ECO:0000256" key="1">
    <source>
        <dbReference type="ARBA" id="ARBA00004141"/>
    </source>
</evidence>
<dbReference type="eggNOG" id="ENOG502SAIV">
    <property type="taxonomic scope" value="Eukaryota"/>
</dbReference>
<evidence type="ECO:0000256" key="6">
    <source>
        <dbReference type="ARBA" id="ARBA00023136"/>
    </source>
</evidence>
<feature type="compositionally biased region" description="Polar residues" evidence="7">
    <location>
        <begin position="207"/>
        <end position="216"/>
    </location>
</feature>
<feature type="transmembrane region" description="Helical" evidence="8">
    <location>
        <begin position="86"/>
        <end position="105"/>
    </location>
</feature>
<evidence type="ECO:0000313" key="10">
    <source>
        <dbReference type="EMBL" id="EAW12567.1"/>
    </source>
</evidence>
<sequence length="533" mass="59706">MADHPSSYRQVLLNNRRQFEHLIEQGDYKPFYLWHLLVFTALPLTGLLISRRSGSRYVRPVISALILGTAVDVIRHRRALLGGNGYMGGLVTAWWAIWSATILVFNDAERDFKRIERSSSDPSHPIKAQGAENGNPTRCGDEGSNGCVAKAKQDASRLGSETLIWQPYPHALRHRLNWALGLLFNMRGPEWSWRISTLDPLPASLQAQQTTKNGRSARQAKEKRDGTVSWPGPRARLHMAFVTFVKHYLFLDLLKVLMMYDPYFWGIDPPASILPSPVTHLPAAALITRFYRLLLSAFGVFAALSFVNALNPLVFLGLSLAFPNASRALTRAPLDAPWLYSPAFGPFRAPILDSGLAGCWSQWWHQLFRFGFTSTAHWLLALLPRPLAAQTTTRRVAMTLVAFSLSGLIHACGSYTQFAHTTPLTGPFLFFLLQAVGVLLQTGWVRLVARGRCSRRTGRAANAAFVFAWLLFSGGLIADDFARGGLWLTEPLPVSPLRGLGFGAEGDGWWCWRDRWFTRWEGGGYWERGVRVF</sequence>
<feature type="region of interest" description="Disordered" evidence="7">
    <location>
        <begin position="207"/>
        <end position="228"/>
    </location>
</feature>
<evidence type="ECO:0000259" key="9">
    <source>
        <dbReference type="Pfam" id="PF13813"/>
    </source>
</evidence>
<dbReference type="Proteomes" id="UP000006701">
    <property type="component" value="Unassembled WGS sequence"/>
</dbReference>
<dbReference type="GO" id="GO:0006629">
    <property type="term" value="P:lipid metabolic process"/>
    <property type="evidence" value="ECO:0007669"/>
    <property type="project" value="InterPro"/>
</dbReference>
<feature type="transmembrane region" description="Helical" evidence="8">
    <location>
        <begin position="428"/>
        <end position="448"/>
    </location>
</feature>